<dbReference type="AlphaFoldDB" id="A0A3G8MBA5"/>
<proteinExistence type="predicted"/>
<feature type="signal peptide" evidence="1">
    <location>
        <begin position="1"/>
        <end position="32"/>
    </location>
</feature>
<feature type="domain" description="DUF4142" evidence="2">
    <location>
        <begin position="53"/>
        <end position="188"/>
    </location>
</feature>
<evidence type="ECO:0000313" key="3">
    <source>
        <dbReference type="EMBL" id="AZG78460.1"/>
    </source>
</evidence>
<sequence>MRGPNVEETKMRKPLLAGAMALALLAPSYALAGSWTKSGSTATMTRTNRVDATTQNFVDKAWNIGNFEIQAGREAQNKANTQDFLDYARRIIRDHTNMDDELKPILQQGGINAPTALDKEHQNLLQQLTSATGARFEERFRTQQIDGHEKAVKLFESYAKNGQNADLKRWAQSAIPMLENHLRDAKALPRATQRSTSAD</sequence>
<dbReference type="Proteomes" id="UP000273982">
    <property type="component" value="Chromosome"/>
</dbReference>
<dbReference type="PANTHER" id="PTHR38593">
    <property type="entry name" value="BLR2558 PROTEIN"/>
    <property type="match status" value="1"/>
</dbReference>
<dbReference type="EMBL" id="CP034086">
    <property type="protein sequence ID" value="AZG78460.1"/>
    <property type="molecule type" value="Genomic_DNA"/>
</dbReference>
<gene>
    <name evidence="3" type="ORF">EHO51_01800</name>
</gene>
<dbReference type="Pfam" id="PF13628">
    <property type="entry name" value="DUF4142"/>
    <property type="match status" value="1"/>
</dbReference>
<feature type="chain" id="PRO_5018252243" evidence="1">
    <location>
        <begin position="33"/>
        <end position="199"/>
    </location>
</feature>
<dbReference type="InterPro" id="IPR025419">
    <property type="entry name" value="DUF4142"/>
</dbReference>
<dbReference type="PANTHER" id="PTHR38593:SF1">
    <property type="entry name" value="BLR2558 PROTEIN"/>
    <property type="match status" value="1"/>
</dbReference>
<evidence type="ECO:0000313" key="4">
    <source>
        <dbReference type="Proteomes" id="UP000273982"/>
    </source>
</evidence>
<dbReference type="KEGG" id="mros:EHO51_01800"/>
<reference evidence="3 4" key="1">
    <citation type="submission" date="2018-11" db="EMBL/GenBank/DDBJ databases">
        <title>Genome squencing of methanotrophic bacteria isolated from alkaline groundwater in Korea.</title>
        <authorList>
            <person name="Nguyen L.N."/>
        </authorList>
    </citation>
    <scope>NUCLEOTIDE SEQUENCE [LARGE SCALE GENOMIC DNA]</scope>
    <source>
        <strain evidence="3 4">GW6</strain>
    </source>
</reference>
<organism evidence="3 4">
    <name type="scientific">Methylocystis rosea</name>
    <dbReference type="NCBI Taxonomy" id="173366"/>
    <lineage>
        <taxon>Bacteria</taxon>
        <taxon>Pseudomonadati</taxon>
        <taxon>Pseudomonadota</taxon>
        <taxon>Alphaproteobacteria</taxon>
        <taxon>Hyphomicrobiales</taxon>
        <taxon>Methylocystaceae</taxon>
        <taxon>Methylocystis</taxon>
    </lineage>
</organism>
<evidence type="ECO:0000256" key="1">
    <source>
        <dbReference type="SAM" id="SignalP"/>
    </source>
</evidence>
<dbReference type="Gene3D" id="1.20.1260.10">
    <property type="match status" value="1"/>
</dbReference>
<keyword evidence="1" id="KW-0732">Signal</keyword>
<dbReference type="InterPro" id="IPR012347">
    <property type="entry name" value="Ferritin-like"/>
</dbReference>
<protein>
    <submittedName>
        <fullName evidence="3">DUF4142 domain-containing protein</fullName>
    </submittedName>
</protein>
<evidence type="ECO:0000259" key="2">
    <source>
        <dbReference type="Pfam" id="PF13628"/>
    </source>
</evidence>
<name>A0A3G8MBA5_9HYPH</name>
<accession>A0A3G8MBA5</accession>